<organism evidence="1 2">
    <name type="scientific">Mycena albidolilacea</name>
    <dbReference type="NCBI Taxonomy" id="1033008"/>
    <lineage>
        <taxon>Eukaryota</taxon>
        <taxon>Fungi</taxon>
        <taxon>Dikarya</taxon>
        <taxon>Basidiomycota</taxon>
        <taxon>Agaricomycotina</taxon>
        <taxon>Agaricomycetes</taxon>
        <taxon>Agaricomycetidae</taxon>
        <taxon>Agaricales</taxon>
        <taxon>Marasmiineae</taxon>
        <taxon>Mycenaceae</taxon>
        <taxon>Mycena</taxon>
    </lineage>
</organism>
<keyword evidence="2" id="KW-1185">Reference proteome</keyword>
<accession>A0AAD6ZWM9</accession>
<dbReference type="Proteomes" id="UP001218218">
    <property type="component" value="Unassembled WGS sequence"/>
</dbReference>
<gene>
    <name evidence="1" type="ORF">DFH08DRAFT_811590</name>
</gene>
<reference evidence="1" key="1">
    <citation type="submission" date="2023-03" db="EMBL/GenBank/DDBJ databases">
        <title>Massive genome expansion in bonnet fungi (Mycena s.s.) driven by repeated elements and novel gene families across ecological guilds.</title>
        <authorList>
            <consortium name="Lawrence Berkeley National Laboratory"/>
            <person name="Harder C.B."/>
            <person name="Miyauchi S."/>
            <person name="Viragh M."/>
            <person name="Kuo A."/>
            <person name="Thoen E."/>
            <person name="Andreopoulos B."/>
            <person name="Lu D."/>
            <person name="Skrede I."/>
            <person name="Drula E."/>
            <person name="Henrissat B."/>
            <person name="Morin E."/>
            <person name="Kohler A."/>
            <person name="Barry K."/>
            <person name="LaButti K."/>
            <person name="Morin E."/>
            <person name="Salamov A."/>
            <person name="Lipzen A."/>
            <person name="Mereny Z."/>
            <person name="Hegedus B."/>
            <person name="Baldrian P."/>
            <person name="Stursova M."/>
            <person name="Weitz H."/>
            <person name="Taylor A."/>
            <person name="Grigoriev I.V."/>
            <person name="Nagy L.G."/>
            <person name="Martin F."/>
            <person name="Kauserud H."/>
        </authorList>
    </citation>
    <scope>NUCLEOTIDE SEQUENCE</scope>
    <source>
        <strain evidence="1">CBHHK002</strain>
    </source>
</reference>
<name>A0AAD6ZWM9_9AGAR</name>
<evidence type="ECO:0000313" key="2">
    <source>
        <dbReference type="Proteomes" id="UP001218218"/>
    </source>
</evidence>
<evidence type="ECO:0000313" key="1">
    <source>
        <dbReference type="EMBL" id="KAJ7342511.1"/>
    </source>
</evidence>
<dbReference type="EMBL" id="JARIHO010000025">
    <property type="protein sequence ID" value="KAJ7342511.1"/>
    <property type="molecule type" value="Genomic_DNA"/>
</dbReference>
<sequence>MSKSSGPSFIGYSAPHLADVKDILGNWVRTVEVDNTELINFECYRELAKKVSGYQIPPHLKRKRKVKNIVYLHHQLDAVALDENTEDSLLCTLKEEEEIDDQRRFRSLSFDCHVIRIASML</sequence>
<protein>
    <submittedName>
        <fullName evidence="1">Uncharacterized protein</fullName>
    </submittedName>
</protein>
<proteinExistence type="predicted"/>
<comment type="caution">
    <text evidence="1">The sequence shown here is derived from an EMBL/GenBank/DDBJ whole genome shotgun (WGS) entry which is preliminary data.</text>
</comment>
<dbReference type="AlphaFoldDB" id="A0AAD6ZWM9"/>